<evidence type="ECO:0000313" key="2">
    <source>
        <dbReference type="EMBL" id="RST60168.1"/>
    </source>
</evidence>
<feature type="transmembrane region" description="Helical" evidence="1">
    <location>
        <begin position="75"/>
        <end position="99"/>
    </location>
</feature>
<sequence>MTSNKSYGYWSILFSVAGSLLLVASYLISPNEPQGMIVIGLQIMLLSAIVLLGLGVVTSTLAIRKKEEGIKKYIGILLPVIIILFAVLVPILMGIGFMLNDNP</sequence>
<evidence type="ECO:0000313" key="3">
    <source>
        <dbReference type="Proteomes" id="UP000287296"/>
    </source>
</evidence>
<dbReference type="Proteomes" id="UP000287296">
    <property type="component" value="Unassembled WGS sequence"/>
</dbReference>
<dbReference type="AlphaFoldDB" id="A0A429X9R8"/>
<keyword evidence="1" id="KW-0812">Transmembrane</keyword>
<evidence type="ECO:0000256" key="1">
    <source>
        <dbReference type="SAM" id="Phobius"/>
    </source>
</evidence>
<feature type="transmembrane region" description="Helical" evidence="1">
    <location>
        <begin position="35"/>
        <end position="63"/>
    </location>
</feature>
<proteinExistence type="predicted"/>
<keyword evidence="1" id="KW-1133">Transmembrane helix</keyword>
<keyword evidence="1" id="KW-0472">Membrane</keyword>
<feature type="transmembrane region" description="Helical" evidence="1">
    <location>
        <begin position="7"/>
        <end position="29"/>
    </location>
</feature>
<dbReference type="RefSeq" id="WP_120117188.1">
    <property type="nucleotide sequence ID" value="NZ_QYTW02000006.1"/>
</dbReference>
<name>A0A429X9R8_SIMTE</name>
<accession>A0A429X9R8</accession>
<protein>
    <submittedName>
        <fullName evidence="2">Uncharacterized protein</fullName>
    </submittedName>
</protein>
<comment type="caution">
    <text evidence="2">The sequence shown here is derived from an EMBL/GenBank/DDBJ whole genome shotgun (WGS) entry which is preliminary data.</text>
</comment>
<dbReference type="OrthoDB" id="2969982at2"/>
<organism evidence="2 3">
    <name type="scientific">Siminovitchia terrae</name>
    <name type="common">Bacillus terrae</name>
    <dbReference type="NCBI Taxonomy" id="1914933"/>
    <lineage>
        <taxon>Bacteria</taxon>
        <taxon>Bacillati</taxon>
        <taxon>Bacillota</taxon>
        <taxon>Bacilli</taxon>
        <taxon>Bacillales</taxon>
        <taxon>Bacillaceae</taxon>
        <taxon>Siminovitchia</taxon>
    </lineage>
</organism>
<gene>
    <name evidence="2" type="ORF">D5F11_008920</name>
</gene>
<dbReference type="EMBL" id="QYTW02000006">
    <property type="protein sequence ID" value="RST60168.1"/>
    <property type="molecule type" value="Genomic_DNA"/>
</dbReference>
<reference evidence="2 3" key="1">
    <citation type="submission" date="2018-12" db="EMBL/GenBank/DDBJ databases">
        <authorList>
            <person name="Sun L."/>
            <person name="Chen Z."/>
        </authorList>
    </citation>
    <scope>NUCLEOTIDE SEQUENCE [LARGE SCALE GENOMIC DNA]</scope>
    <source>
        <strain evidence="2 3">LMG 29736</strain>
    </source>
</reference>